<keyword evidence="6" id="KW-1185">Reference proteome</keyword>
<dbReference type="InterPro" id="IPR020845">
    <property type="entry name" value="AMP-binding_CS"/>
</dbReference>
<evidence type="ECO:0000259" key="4">
    <source>
        <dbReference type="Pfam" id="PF13193"/>
    </source>
</evidence>
<dbReference type="NCBIfam" id="NF004837">
    <property type="entry name" value="PRK06187.1"/>
    <property type="match status" value="1"/>
</dbReference>
<dbReference type="InterPro" id="IPR025110">
    <property type="entry name" value="AMP-bd_C"/>
</dbReference>
<dbReference type="Gene3D" id="3.30.300.30">
    <property type="match status" value="1"/>
</dbReference>
<feature type="domain" description="AMP-binding enzyme C-terminal" evidence="4">
    <location>
        <begin position="426"/>
        <end position="501"/>
    </location>
</feature>
<gene>
    <name evidence="5" type="ORF">skT53_11190</name>
</gene>
<evidence type="ECO:0000259" key="3">
    <source>
        <dbReference type="Pfam" id="PF00501"/>
    </source>
</evidence>
<dbReference type="AlphaFoldDB" id="A0A7I8D7Q2"/>
<dbReference type="FunFam" id="3.40.50.12780:FF:000003">
    <property type="entry name" value="Long-chain-fatty-acid--CoA ligase FadD"/>
    <property type="match status" value="1"/>
</dbReference>
<organism evidence="5 6">
    <name type="scientific">Effusibacillus dendaii</name>
    <dbReference type="NCBI Taxonomy" id="2743772"/>
    <lineage>
        <taxon>Bacteria</taxon>
        <taxon>Bacillati</taxon>
        <taxon>Bacillota</taxon>
        <taxon>Bacilli</taxon>
        <taxon>Bacillales</taxon>
        <taxon>Alicyclobacillaceae</taxon>
        <taxon>Effusibacillus</taxon>
    </lineage>
</organism>
<evidence type="ECO:0000256" key="1">
    <source>
        <dbReference type="ARBA" id="ARBA00006432"/>
    </source>
</evidence>
<dbReference type="Proteomes" id="UP000593802">
    <property type="component" value="Chromosome"/>
</dbReference>
<evidence type="ECO:0000313" key="5">
    <source>
        <dbReference type="EMBL" id="BCJ86134.1"/>
    </source>
</evidence>
<dbReference type="PROSITE" id="PS00455">
    <property type="entry name" value="AMP_BINDING"/>
    <property type="match status" value="1"/>
</dbReference>
<comment type="similarity">
    <text evidence="1">Belongs to the ATP-dependent AMP-binding enzyme family.</text>
</comment>
<dbReference type="Gene3D" id="3.40.50.12780">
    <property type="entry name" value="N-terminal domain of ligase-like"/>
    <property type="match status" value="1"/>
</dbReference>
<proteinExistence type="inferred from homology"/>
<dbReference type="GO" id="GO:0016878">
    <property type="term" value="F:acid-thiol ligase activity"/>
    <property type="evidence" value="ECO:0007669"/>
    <property type="project" value="UniProtKB-ARBA"/>
</dbReference>
<dbReference type="InterPro" id="IPR000873">
    <property type="entry name" value="AMP-dep_synth/lig_dom"/>
</dbReference>
<dbReference type="KEGG" id="eff:skT53_11190"/>
<dbReference type="PANTHER" id="PTHR43767">
    <property type="entry name" value="LONG-CHAIN-FATTY-ACID--COA LIGASE"/>
    <property type="match status" value="1"/>
</dbReference>
<evidence type="ECO:0000256" key="2">
    <source>
        <dbReference type="ARBA" id="ARBA00022598"/>
    </source>
</evidence>
<dbReference type="SUPFAM" id="SSF56801">
    <property type="entry name" value="Acetyl-CoA synthetase-like"/>
    <property type="match status" value="1"/>
</dbReference>
<dbReference type="PANTHER" id="PTHR43767:SF1">
    <property type="entry name" value="NONRIBOSOMAL PEPTIDE SYNTHASE PES1 (EUROFUNG)-RELATED"/>
    <property type="match status" value="1"/>
</dbReference>
<sequence length="520" mass="57381">MILTTGFWNTVRNKPNKIGILDGDVQFTYGEFGHRVTRLAGALQEMGIQKGDRVGMLLLNSFHYLEILYASLVCGAIVVPLNVRLAPPEVSFMINDSGAKVLFFHREFVPVIQAVRQEMQTVNHYVLAAPQMTEGVDALSYEDLIDRLSVWQSVEIDEQDVAGIYYTGGTTGAPKGVMLTHKNLTVNAFQVGMNSEYNKDTVYLHAAPMFHLADGGSTFALTMLGGTHSHVRMYDTQKVLETIERDKVTHTLLVPTMINMLVNDPDLDQYDLSSLKRLAYGASPIPPEVLRKAMQVLNCEFGQGYGMTEASPLLTSLSAEHHVLDGDERDARRLSSCGLPVFQVRIKVVDPDGNPVPPGTVGEIVARAPNIMKGYWNRPEETAAVLKDGWYYTGDMATIDEDGFLYIVDRKKDMIITGGENVYSVEVENVIYTHPAVLEAAVIGIPDAKWGEAIKAVVVLKPGQSASEAELMAHCRLSLANYKVPKSVDFVDALPKSGAGKILKRTLRDQYWSTNGRQVN</sequence>
<evidence type="ECO:0000313" key="6">
    <source>
        <dbReference type="Proteomes" id="UP000593802"/>
    </source>
</evidence>
<dbReference type="Pfam" id="PF13193">
    <property type="entry name" value="AMP-binding_C"/>
    <property type="match status" value="1"/>
</dbReference>
<keyword evidence="2 5" id="KW-0436">Ligase</keyword>
<dbReference type="RefSeq" id="WP_200760169.1">
    <property type="nucleotide sequence ID" value="NZ_AP023366.1"/>
</dbReference>
<accession>A0A7I8D7Q2</accession>
<reference evidence="5 6" key="1">
    <citation type="submission" date="2020-08" db="EMBL/GenBank/DDBJ databases">
        <title>Complete Genome Sequence of Effusibacillus dendaii Strain skT53, Isolated from Farmland soil.</title>
        <authorList>
            <person name="Konishi T."/>
            <person name="Kawasaki H."/>
        </authorList>
    </citation>
    <scope>NUCLEOTIDE SEQUENCE [LARGE SCALE GENOMIC DNA]</scope>
    <source>
        <strain evidence="6">skT53</strain>
    </source>
</reference>
<dbReference type="EMBL" id="AP023366">
    <property type="protein sequence ID" value="BCJ86134.1"/>
    <property type="molecule type" value="Genomic_DNA"/>
</dbReference>
<feature type="domain" description="AMP-dependent synthetase/ligase" evidence="3">
    <location>
        <begin position="7"/>
        <end position="376"/>
    </location>
</feature>
<protein>
    <submittedName>
        <fullName evidence="5">Fatty-acid--CoA ligase</fullName>
    </submittedName>
</protein>
<name>A0A7I8D7Q2_9BACL</name>
<dbReference type="Pfam" id="PF00501">
    <property type="entry name" value="AMP-binding"/>
    <property type="match status" value="1"/>
</dbReference>
<dbReference type="InterPro" id="IPR042099">
    <property type="entry name" value="ANL_N_sf"/>
</dbReference>
<dbReference type="FunFam" id="3.30.300.30:FF:000008">
    <property type="entry name" value="2,3-dihydroxybenzoate-AMP ligase"/>
    <property type="match status" value="1"/>
</dbReference>
<dbReference type="InterPro" id="IPR050237">
    <property type="entry name" value="ATP-dep_AMP-bd_enzyme"/>
</dbReference>
<dbReference type="InterPro" id="IPR045851">
    <property type="entry name" value="AMP-bd_C_sf"/>
</dbReference>
<dbReference type="CDD" id="cd17631">
    <property type="entry name" value="FACL_FadD13-like"/>
    <property type="match status" value="1"/>
</dbReference>